<sequence length="332" mass="36428">MTQTASSTDPKVLVQRLLAPIADDMKAVDDYIRAELASDVSRMHEISEYITSAGGKRMRPALLILISRALGYKGDLCCYLGATIELLHTATLMHDDVVDESNLRRGRPTANARWGNGAAVLVGDFLYTRSFQMMVRAGNLRVMQALADAANRLSEGEVVQMVNAHDPSVDETRYFRVIERKTACLFEAGARMAAAIAECSKEQEEAVAQYALALGNAFQIADDILDYTGVAADIGKNLGADLREGKMTLPLIYTRELTTPEGRALIDEAVRKGDGPFDKITKLVVDCGALDRCSLRAEAELERGRQALAKLPPSIFNESLLELLSFTVRRDR</sequence>
<dbReference type="SUPFAM" id="SSF48576">
    <property type="entry name" value="Terpenoid synthases"/>
    <property type="match status" value="1"/>
</dbReference>
<evidence type="ECO:0000313" key="7">
    <source>
        <dbReference type="EMBL" id="EPE01856.1"/>
    </source>
</evidence>
<dbReference type="GeneID" id="64062055"/>
<comment type="similarity">
    <text evidence="2 6">Belongs to the FPP/GGPP synthase family.</text>
</comment>
<dbReference type="PROSITE" id="PS00444">
    <property type="entry name" value="POLYPRENYL_SYNTHASE_2"/>
    <property type="match status" value="1"/>
</dbReference>
<keyword evidence="4" id="KW-0479">Metal-binding</keyword>
<evidence type="ECO:0000256" key="2">
    <source>
        <dbReference type="ARBA" id="ARBA00006706"/>
    </source>
</evidence>
<comment type="caution">
    <text evidence="7">The sequence shown here is derived from an EMBL/GenBank/DDBJ whole genome shotgun (WGS) entry which is preliminary data.</text>
</comment>
<dbReference type="eggNOG" id="COG0142">
    <property type="taxonomic scope" value="Bacteria"/>
</dbReference>
<dbReference type="AlphaFoldDB" id="S3BR34"/>
<gene>
    <name evidence="7" type="ORF">HMPREF1476_00087</name>
</gene>
<dbReference type="SFLD" id="SFLDS00005">
    <property type="entry name" value="Isoprenoid_Synthase_Type_I"/>
    <property type="match status" value="1"/>
</dbReference>
<keyword evidence="8" id="KW-1185">Reference proteome</keyword>
<evidence type="ECO:0000256" key="6">
    <source>
        <dbReference type="RuleBase" id="RU004466"/>
    </source>
</evidence>
<name>S3BR34_9BURK</name>
<proteinExistence type="inferred from homology"/>
<dbReference type="PANTHER" id="PTHR12001">
    <property type="entry name" value="GERANYLGERANYL PYROPHOSPHATE SYNTHASE"/>
    <property type="match status" value="1"/>
</dbReference>
<accession>S3BR34</accession>
<dbReference type="CDD" id="cd00685">
    <property type="entry name" value="Trans_IPPS_HT"/>
    <property type="match status" value="1"/>
</dbReference>
<dbReference type="PANTHER" id="PTHR12001:SF69">
    <property type="entry name" value="ALL TRANS-POLYPRENYL-DIPHOSPHATE SYNTHASE PDSS1"/>
    <property type="match status" value="1"/>
</dbReference>
<evidence type="ECO:0000256" key="5">
    <source>
        <dbReference type="ARBA" id="ARBA00022842"/>
    </source>
</evidence>
<dbReference type="HOGENOM" id="CLU_014015_2_0_4"/>
<dbReference type="InterPro" id="IPR000092">
    <property type="entry name" value="Polyprenyl_synt"/>
</dbReference>
<dbReference type="EMBL" id="ATCF01000004">
    <property type="protein sequence ID" value="EPE01856.1"/>
    <property type="molecule type" value="Genomic_DNA"/>
</dbReference>
<dbReference type="PATRIC" id="fig|1203554.3.peg.76"/>
<dbReference type="Gene3D" id="1.10.600.10">
    <property type="entry name" value="Farnesyl Diphosphate Synthase"/>
    <property type="match status" value="1"/>
</dbReference>
<organism evidence="7 8">
    <name type="scientific">Sutterella wadsworthensis HGA0223</name>
    <dbReference type="NCBI Taxonomy" id="1203554"/>
    <lineage>
        <taxon>Bacteria</taxon>
        <taxon>Pseudomonadati</taxon>
        <taxon>Pseudomonadota</taxon>
        <taxon>Betaproteobacteria</taxon>
        <taxon>Burkholderiales</taxon>
        <taxon>Sutterellaceae</taxon>
        <taxon>Sutterella</taxon>
    </lineage>
</organism>
<dbReference type="Pfam" id="PF00348">
    <property type="entry name" value="polyprenyl_synt"/>
    <property type="match status" value="1"/>
</dbReference>
<evidence type="ECO:0000256" key="1">
    <source>
        <dbReference type="ARBA" id="ARBA00001946"/>
    </source>
</evidence>
<dbReference type="GO" id="GO:0046872">
    <property type="term" value="F:metal ion binding"/>
    <property type="evidence" value="ECO:0007669"/>
    <property type="project" value="UniProtKB-KW"/>
</dbReference>
<keyword evidence="5" id="KW-0460">Magnesium</keyword>
<evidence type="ECO:0000313" key="8">
    <source>
        <dbReference type="Proteomes" id="UP000014400"/>
    </source>
</evidence>
<dbReference type="PROSITE" id="PS00723">
    <property type="entry name" value="POLYPRENYL_SYNTHASE_1"/>
    <property type="match status" value="1"/>
</dbReference>
<evidence type="ECO:0000256" key="3">
    <source>
        <dbReference type="ARBA" id="ARBA00022679"/>
    </source>
</evidence>
<protein>
    <recommendedName>
        <fullName evidence="9">Octaprenyl-diphosphate synthase</fullName>
    </recommendedName>
</protein>
<dbReference type="STRING" id="1203554.HMPREF1476_00087"/>
<keyword evidence="3 6" id="KW-0808">Transferase</keyword>
<dbReference type="Proteomes" id="UP000014400">
    <property type="component" value="Unassembled WGS sequence"/>
</dbReference>
<dbReference type="InterPro" id="IPR033749">
    <property type="entry name" value="Polyprenyl_synt_CS"/>
</dbReference>
<evidence type="ECO:0008006" key="9">
    <source>
        <dbReference type="Google" id="ProtNLM"/>
    </source>
</evidence>
<dbReference type="InterPro" id="IPR008949">
    <property type="entry name" value="Isoprenoid_synthase_dom_sf"/>
</dbReference>
<reference evidence="7 8" key="1">
    <citation type="submission" date="2013-04" db="EMBL/GenBank/DDBJ databases">
        <title>The Genome Sequence of Sutterella wadsworthensis HGA0223.</title>
        <authorList>
            <consortium name="The Broad Institute Genomics Platform"/>
            <person name="Earl A."/>
            <person name="Ward D."/>
            <person name="Feldgarden M."/>
            <person name="Gevers D."/>
            <person name="Schmidt T.M."/>
            <person name="Dover J."/>
            <person name="Dai D."/>
            <person name="Walker B."/>
            <person name="Young S."/>
            <person name="Zeng Q."/>
            <person name="Gargeya S."/>
            <person name="Fitzgerald M."/>
            <person name="Haas B."/>
            <person name="Abouelleil A."/>
            <person name="Allen A.W."/>
            <person name="Alvarado L."/>
            <person name="Arachchi H.M."/>
            <person name="Berlin A.M."/>
            <person name="Chapman S.B."/>
            <person name="Gainer-Dewar J."/>
            <person name="Goldberg J."/>
            <person name="Griggs A."/>
            <person name="Gujja S."/>
            <person name="Hansen M."/>
            <person name="Howarth C."/>
            <person name="Imamovic A."/>
            <person name="Ireland A."/>
            <person name="Larimer J."/>
            <person name="McCowan C."/>
            <person name="Murphy C."/>
            <person name="Pearson M."/>
            <person name="Poon T.W."/>
            <person name="Priest M."/>
            <person name="Roberts A."/>
            <person name="Saif S."/>
            <person name="Shea T."/>
            <person name="Sisk P."/>
            <person name="Sykes S."/>
            <person name="Wortman J."/>
            <person name="Nusbaum C."/>
            <person name="Birren B."/>
        </authorList>
    </citation>
    <scope>NUCLEOTIDE SEQUENCE [LARGE SCALE GENOMIC DNA]</scope>
    <source>
        <strain evidence="7 8">HGA0223</strain>
    </source>
</reference>
<dbReference type="GO" id="GO:0008299">
    <property type="term" value="P:isoprenoid biosynthetic process"/>
    <property type="evidence" value="ECO:0007669"/>
    <property type="project" value="InterPro"/>
</dbReference>
<dbReference type="RefSeq" id="WP_005430947.1">
    <property type="nucleotide sequence ID" value="NZ_KE150480.1"/>
</dbReference>
<comment type="cofactor">
    <cofactor evidence="1">
        <name>Mg(2+)</name>
        <dbReference type="ChEBI" id="CHEBI:18420"/>
    </cofactor>
</comment>
<evidence type="ECO:0000256" key="4">
    <source>
        <dbReference type="ARBA" id="ARBA00022723"/>
    </source>
</evidence>
<dbReference type="GO" id="GO:0004659">
    <property type="term" value="F:prenyltransferase activity"/>
    <property type="evidence" value="ECO:0007669"/>
    <property type="project" value="InterPro"/>
</dbReference>